<dbReference type="GO" id="GO:0004135">
    <property type="term" value="F:amylo-alpha-1,6-glucosidase activity"/>
    <property type="evidence" value="ECO:0007669"/>
    <property type="project" value="InterPro"/>
</dbReference>
<dbReference type="Gene3D" id="2.60.40.10">
    <property type="entry name" value="Immunoglobulins"/>
    <property type="match status" value="1"/>
</dbReference>
<feature type="domain" description="Glycosyl hydrolase family 13 catalytic" evidence="5">
    <location>
        <begin position="186"/>
        <end position="616"/>
    </location>
</feature>
<feature type="region of interest" description="Disordered" evidence="4">
    <location>
        <begin position="510"/>
        <end position="535"/>
    </location>
</feature>
<protein>
    <submittedName>
        <fullName evidence="6">Glycogen debranching protein GlgX</fullName>
    </submittedName>
</protein>
<evidence type="ECO:0000259" key="5">
    <source>
        <dbReference type="SMART" id="SM00642"/>
    </source>
</evidence>
<gene>
    <name evidence="6" type="primary">glgX</name>
    <name evidence="6" type="ORF">R6G80_05975</name>
</gene>
<dbReference type="Gene3D" id="2.60.40.1180">
    <property type="entry name" value="Golgi alpha-mannosidase II"/>
    <property type="match status" value="1"/>
</dbReference>
<dbReference type="RefSeq" id="WP_320756617.1">
    <property type="nucleotide sequence ID" value="NZ_JAWNGC010000006.1"/>
</dbReference>
<keyword evidence="2" id="KW-0378">Hydrolase</keyword>
<dbReference type="InterPro" id="IPR013783">
    <property type="entry name" value="Ig-like_fold"/>
</dbReference>
<dbReference type="SUPFAM" id="SSF81296">
    <property type="entry name" value="E set domains"/>
    <property type="match status" value="1"/>
</dbReference>
<keyword evidence="3" id="KW-0326">Glycosidase</keyword>
<evidence type="ECO:0000256" key="2">
    <source>
        <dbReference type="ARBA" id="ARBA00022801"/>
    </source>
</evidence>
<evidence type="ECO:0000313" key="7">
    <source>
        <dbReference type="Proteomes" id="UP001281731"/>
    </source>
</evidence>
<dbReference type="InterPro" id="IPR017853">
    <property type="entry name" value="GH"/>
</dbReference>
<dbReference type="InterPro" id="IPR044505">
    <property type="entry name" value="GlgX_Isoamylase_N_E_set"/>
</dbReference>
<feature type="compositionally biased region" description="Basic and acidic residues" evidence="4">
    <location>
        <begin position="510"/>
        <end position="523"/>
    </location>
</feature>
<evidence type="ECO:0000313" key="6">
    <source>
        <dbReference type="EMBL" id="MDY5155273.1"/>
    </source>
</evidence>
<evidence type="ECO:0000256" key="4">
    <source>
        <dbReference type="SAM" id="MobiDB-lite"/>
    </source>
</evidence>
<dbReference type="EMBL" id="JAWNGC010000006">
    <property type="protein sequence ID" value="MDY5155273.1"/>
    <property type="molecule type" value="Genomic_DNA"/>
</dbReference>
<dbReference type="AlphaFoldDB" id="A0AAW9HW21"/>
<dbReference type="NCBIfam" id="TIGR02100">
    <property type="entry name" value="glgX_debranch"/>
    <property type="match status" value="1"/>
</dbReference>
<dbReference type="SMART" id="SM00642">
    <property type="entry name" value="Aamy"/>
    <property type="match status" value="1"/>
</dbReference>
<dbReference type="CDD" id="cd11326">
    <property type="entry name" value="AmyAc_Glg_debranch"/>
    <property type="match status" value="1"/>
</dbReference>
<dbReference type="InterPro" id="IPR014756">
    <property type="entry name" value="Ig_E-set"/>
</dbReference>
<organism evidence="6 7">
    <name type="scientific">Actinotignum urinale</name>
    <dbReference type="NCBI Taxonomy" id="190146"/>
    <lineage>
        <taxon>Bacteria</taxon>
        <taxon>Bacillati</taxon>
        <taxon>Actinomycetota</taxon>
        <taxon>Actinomycetes</taxon>
        <taxon>Actinomycetales</taxon>
        <taxon>Actinomycetaceae</taxon>
        <taxon>Actinotignum</taxon>
    </lineage>
</organism>
<dbReference type="Pfam" id="PF02922">
    <property type="entry name" value="CBM_48"/>
    <property type="match status" value="1"/>
</dbReference>
<dbReference type="SUPFAM" id="SSF51445">
    <property type="entry name" value="(Trans)glycosidases"/>
    <property type="match status" value="1"/>
</dbReference>
<dbReference type="Proteomes" id="UP001281731">
    <property type="component" value="Unassembled WGS sequence"/>
</dbReference>
<dbReference type="CDD" id="cd02856">
    <property type="entry name" value="E_set_GDE_Isoamylase_N"/>
    <property type="match status" value="1"/>
</dbReference>
<sequence length="742" mass="82939">MSTLSRFPNTSARYVARAPERTQEAVSRPLRLGAHLVEGGADFAVLAPHATAVELCLIDKSGPSLQERRFKLHPHNGTWSAFIPGVRAGQEYGYRVHGLWDPDQGMRFNPAKFLLDPYARAVTGSPELTPELYAHHVNEALSPTQNPPVRENLDSLKYMCRGVVVPQTPPATKQLFTPWEKTVIYETHVKGFTQQLELIPEPLRGTYSGLAHPVSTDYLRSLGVTTIELLPIHAKMSEPFLTQRDLSNYWGYSTLNYFAPEPSYATQIAQMNGPLAVIQEVKDMVARLHEAGLEVILDVVYNHSCEGGVDGPTISWRGFGQTSYYMQQPNYAGGFYDTTGCGNSFDFRRQAVLKITLDSMRYWVTDIGVDGFRFDLSSTLARKGDQFDPNHPLFMAMATDPVLSNVKLINEPWDMGPNGWQTGNFPPPTADWNDRFRDSIRQFWVADQGAIANGQPGTDLRDLATCIAGSADLFSHGRASGGRGPLASINFVTAHDGFSLRDLVSYNGKHNEANKEDNRDGTDNNRSWNHGVEGDEGGAMAGSLLERRTRTMRNLLGTLLLSSGVPMIYGGDEMGDTKFGNNNSYCQDSEISWLDWDVEPWQQDLAETTAFLIRLRQDHRVLRPSSFYTETVDDSKDQLPDLMWYGNDGKPMPDYRWFDPTNRCVQVLRSGAEQDADALVIINGSDQYVPVRLPESRGTPYALTWDSTWRRPIIDSTRVYEPGASTVVDPMSIRLFFANPEP</sequence>
<evidence type="ECO:0000256" key="3">
    <source>
        <dbReference type="ARBA" id="ARBA00023295"/>
    </source>
</evidence>
<dbReference type="InterPro" id="IPR004193">
    <property type="entry name" value="Glyco_hydro_13_N"/>
</dbReference>
<accession>A0AAW9HW21</accession>
<dbReference type="InterPro" id="IPR011837">
    <property type="entry name" value="Glycogen_debranch_GlgX"/>
</dbReference>
<dbReference type="Gene3D" id="3.20.20.80">
    <property type="entry name" value="Glycosidases"/>
    <property type="match status" value="1"/>
</dbReference>
<reference evidence="6" key="1">
    <citation type="submission" date="2023-10" db="EMBL/GenBank/DDBJ databases">
        <title>Whole Genome based description of the genera Actinobaculum and Actinotignum reveals a complex phylogenetic relationship within the species included in the genus Actinotignum.</title>
        <authorList>
            <person name="Jensen C.S."/>
            <person name="Dargis R."/>
            <person name="Kemp M."/>
            <person name="Christensen J.J."/>
        </authorList>
    </citation>
    <scope>NUCLEOTIDE SEQUENCE</scope>
    <source>
        <strain evidence="6">SLA_B511</strain>
    </source>
</reference>
<dbReference type="GO" id="GO:0005980">
    <property type="term" value="P:glycogen catabolic process"/>
    <property type="evidence" value="ECO:0007669"/>
    <property type="project" value="InterPro"/>
</dbReference>
<dbReference type="PANTHER" id="PTHR43002">
    <property type="entry name" value="GLYCOGEN DEBRANCHING ENZYME"/>
    <property type="match status" value="1"/>
</dbReference>
<proteinExistence type="inferred from homology"/>
<comment type="caution">
    <text evidence="6">The sequence shown here is derived from an EMBL/GenBank/DDBJ whole genome shotgun (WGS) entry which is preliminary data.</text>
</comment>
<dbReference type="Pfam" id="PF00128">
    <property type="entry name" value="Alpha-amylase"/>
    <property type="match status" value="1"/>
</dbReference>
<evidence type="ECO:0000256" key="1">
    <source>
        <dbReference type="ARBA" id="ARBA00008061"/>
    </source>
</evidence>
<dbReference type="SUPFAM" id="SSF51011">
    <property type="entry name" value="Glycosyl hydrolase domain"/>
    <property type="match status" value="1"/>
</dbReference>
<dbReference type="InterPro" id="IPR013780">
    <property type="entry name" value="Glyco_hydro_b"/>
</dbReference>
<comment type="similarity">
    <text evidence="1">Belongs to the glycosyl hydrolase 13 family.</text>
</comment>
<name>A0AAW9HW21_9ACTO</name>
<dbReference type="InterPro" id="IPR006047">
    <property type="entry name" value="GH13_cat_dom"/>
</dbReference>